<dbReference type="InterPro" id="IPR010152">
    <property type="entry name" value="CRISPR-assoc_prot_Cas2_sub"/>
</dbReference>
<dbReference type="AlphaFoldDB" id="A0A1G9YST6"/>
<evidence type="ECO:0000313" key="2">
    <source>
        <dbReference type="Proteomes" id="UP000199671"/>
    </source>
</evidence>
<dbReference type="Pfam" id="PF09707">
    <property type="entry name" value="Cas_Cas2CT1978"/>
    <property type="match status" value="1"/>
</dbReference>
<proteinExistence type="predicted"/>
<dbReference type="CDD" id="cd09755">
    <property type="entry name" value="Cas2_I-E"/>
    <property type="match status" value="1"/>
</dbReference>
<gene>
    <name evidence="1" type="ORF">SAMN04487766_1141</name>
</gene>
<protein>
    <submittedName>
        <fullName evidence="1">CRISPR-associated protein Cas2</fullName>
    </submittedName>
</protein>
<sequence>MVVLILSAAPASLRGAMTRWLLEVSPGVFVGHLSARVREQLWELVRAYIGDGRALLIWFARSEQHFEIASLGHDRDPVDIEGCIVMRTPYRQIEGATPIPGAVKPAKESWSIAARRRRFRNSAERALGQQ</sequence>
<reference evidence="1 2" key="1">
    <citation type="submission" date="2016-10" db="EMBL/GenBank/DDBJ databases">
        <authorList>
            <person name="de Groot N.N."/>
        </authorList>
    </citation>
    <scope>NUCLEOTIDE SEQUENCE [LARGE SCALE GENOMIC DNA]</scope>
    <source>
        <strain evidence="1 2">KPR-7B</strain>
    </source>
</reference>
<dbReference type="Gene3D" id="3.30.70.240">
    <property type="match status" value="1"/>
</dbReference>
<name>A0A1G9YST6_9ACTO</name>
<dbReference type="Proteomes" id="UP000199671">
    <property type="component" value="Unassembled WGS sequence"/>
</dbReference>
<dbReference type="RefSeq" id="WP_092612003.1">
    <property type="nucleotide sequence ID" value="NZ_FNHU01000014.1"/>
</dbReference>
<dbReference type="OrthoDB" id="8527479at2"/>
<dbReference type="EMBL" id="FNHU01000014">
    <property type="protein sequence ID" value="SDN11493.1"/>
    <property type="molecule type" value="Genomic_DNA"/>
</dbReference>
<organism evidence="1 2">
    <name type="scientific">Actinomyces ruminicola</name>
    <dbReference type="NCBI Taxonomy" id="332524"/>
    <lineage>
        <taxon>Bacteria</taxon>
        <taxon>Bacillati</taxon>
        <taxon>Actinomycetota</taxon>
        <taxon>Actinomycetes</taxon>
        <taxon>Actinomycetales</taxon>
        <taxon>Actinomycetaceae</taxon>
        <taxon>Actinomyces</taxon>
    </lineage>
</organism>
<accession>A0A1G9YST6</accession>
<evidence type="ECO:0000313" key="1">
    <source>
        <dbReference type="EMBL" id="SDN11493.1"/>
    </source>
</evidence>
<dbReference type="NCBIfam" id="TIGR01873">
    <property type="entry name" value="cas_CT1978"/>
    <property type="match status" value="1"/>
</dbReference>